<dbReference type="InterPro" id="IPR038408">
    <property type="entry name" value="GNK2_sf"/>
</dbReference>
<dbReference type="AlphaFoldDB" id="A0AAD8RK53"/>
<keyword evidence="4" id="KW-0472">Membrane</keyword>
<feature type="compositionally biased region" description="Polar residues" evidence="3">
    <location>
        <begin position="294"/>
        <end position="304"/>
    </location>
</feature>
<keyword evidence="1" id="KW-0732">Signal</keyword>
<evidence type="ECO:0000256" key="1">
    <source>
        <dbReference type="ARBA" id="ARBA00022729"/>
    </source>
</evidence>
<evidence type="ECO:0000313" key="7">
    <source>
        <dbReference type="Proteomes" id="UP001231189"/>
    </source>
</evidence>
<feature type="domain" description="Gnk2-homologous" evidence="5">
    <location>
        <begin position="56"/>
        <end position="159"/>
    </location>
</feature>
<evidence type="ECO:0000256" key="3">
    <source>
        <dbReference type="SAM" id="MobiDB-lite"/>
    </source>
</evidence>
<evidence type="ECO:0000313" key="6">
    <source>
        <dbReference type="EMBL" id="KAK1626579.1"/>
    </source>
</evidence>
<feature type="compositionally biased region" description="Basic and acidic residues" evidence="3">
    <location>
        <begin position="308"/>
        <end position="321"/>
    </location>
</feature>
<gene>
    <name evidence="6" type="ORF">QYE76_000894</name>
</gene>
<keyword evidence="7" id="KW-1185">Reference proteome</keyword>
<evidence type="ECO:0000256" key="2">
    <source>
        <dbReference type="ARBA" id="ARBA00022737"/>
    </source>
</evidence>
<dbReference type="Gene3D" id="3.30.430.20">
    <property type="entry name" value="Gnk2 domain, C-X8-C-X2-C motif"/>
    <property type="match status" value="2"/>
</dbReference>
<keyword evidence="2" id="KW-0677">Repeat</keyword>
<evidence type="ECO:0000256" key="4">
    <source>
        <dbReference type="SAM" id="Phobius"/>
    </source>
</evidence>
<dbReference type="CDD" id="cd23509">
    <property type="entry name" value="Gnk2-like"/>
    <property type="match status" value="2"/>
</dbReference>
<proteinExistence type="predicted"/>
<sequence length="321" mass="35471">MSWVIGSLTESPVSNTVHLLAMAPTSCFRLLLLLVVFGVYYACAICVVVDASKTLQPSVVSCSTAGNYSDGSQYHKKLYNLLLAIPMAATQNGGFFNGTVGTEVDEVFGLVMCYDDNTDTECLDCLTRALEGIMKLCPHSRTVRAVYDACTLRYSNESFFSVADLAIEYHHVQQIPPYRGDGVTVAAYVVDTAGMSRTRFELFPRLTERAGLAVGRVAGDIQHFTDAQQMGAVAQCTRDLPASDCTRCLSNFTHQLPRLLPTNSSGAIRGYSFYLAYAIFTEKPLAGQLDRNPYRQTYKTSSVQAAEESERSKERQERRHR</sequence>
<dbReference type="PANTHER" id="PTHR32099">
    <property type="entry name" value="CYSTEINE-RICH REPEAT SECRETORY PROTEIN"/>
    <property type="match status" value="1"/>
</dbReference>
<evidence type="ECO:0000259" key="5">
    <source>
        <dbReference type="PROSITE" id="PS51473"/>
    </source>
</evidence>
<protein>
    <recommendedName>
        <fullName evidence="5">Gnk2-homologous domain-containing protein</fullName>
    </recommendedName>
</protein>
<organism evidence="6 7">
    <name type="scientific">Lolium multiflorum</name>
    <name type="common">Italian ryegrass</name>
    <name type="synonym">Lolium perenne subsp. multiflorum</name>
    <dbReference type="NCBI Taxonomy" id="4521"/>
    <lineage>
        <taxon>Eukaryota</taxon>
        <taxon>Viridiplantae</taxon>
        <taxon>Streptophyta</taxon>
        <taxon>Embryophyta</taxon>
        <taxon>Tracheophyta</taxon>
        <taxon>Spermatophyta</taxon>
        <taxon>Magnoliopsida</taxon>
        <taxon>Liliopsida</taxon>
        <taxon>Poales</taxon>
        <taxon>Poaceae</taxon>
        <taxon>BOP clade</taxon>
        <taxon>Pooideae</taxon>
        <taxon>Poodae</taxon>
        <taxon>Poeae</taxon>
        <taxon>Poeae Chloroplast Group 2 (Poeae type)</taxon>
        <taxon>Loliodinae</taxon>
        <taxon>Loliinae</taxon>
        <taxon>Lolium</taxon>
    </lineage>
</organism>
<name>A0AAD8RK53_LOLMU</name>
<keyword evidence="4" id="KW-0812">Transmembrane</keyword>
<dbReference type="Pfam" id="PF01657">
    <property type="entry name" value="Stress-antifung"/>
    <property type="match status" value="1"/>
</dbReference>
<dbReference type="Proteomes" id="UP001231189">
    <property type="component" value="Unassembled WGS sequence"/>
</dbReference>
<keyword evidence="4" id="KW-1133">Transmembrane helix</keyword>
<accession>A0AAD8RK53</accession>
<feature type="transmembrane region" description="Helical" evidence="4">
    <location>
        <begin position="28"/>
        <end position="49"/>
    </location>
</feature>
<dbReference type="InterPro" id="IPR002902">
    <property type="entry name" value="GNK2"/>
</dbReference>
<feature type="region of interest" description="Disordered" evidence="3">
    <location>
        <begin position="291"/>
        <end position="321"/>
    </location>
</feature>
<feature type="domain" description="Gnk2-homologous" evidence="5">
    <location>
        <begin position="177"/>
        <end position="282"/>
    </location>
</feature>
<dbReference type="PANTHER" id="PTHR32099:SF102">
    <property type="entry name" value="OS12G0608700 PROTEIN"/>
    <property type="match status" value="1"/>
</dbReference>
<reference evidence="6" key="1">
    <citation type="submission" date="2023-07" db="EMBL/GenBank/DDBJ databases">
        <title>A chromosome-level genome assembly of Lolium multiflorum.</title>
        <authorList>
            <person name="Chen Y."/>
            <person name="Copetti D."/>
            <person name="Kolliker R."/>
            <person name="Studer B."/>
        </authorList>
    </citation>
    <scope>NUCLEOTIDE SEQUENCE</scope>
    <source>
        <strain evidence="6">02402/16</strain>
        <tissue evidence="6">Leaf</tissue>
    </source>
</reference>
<comment type="caution">
    <text evidence="6">The sequence shown here is derived from an EMBL/GenBank/DDBJ whole genome shotgun (WGS) entry which is preliminary data.</text>
</comment>
<dbReference type="PROSITE" id="PS51473">
    <property type="entry name" value="GNK2"/>
    <property type="match status" value="2"/>
</dbReference>
<dbReference type="EMBL" id="JAUUTY010000005">
    <property type="protein sequence ID" value="KAK1626579.1"/>
    <property type="molecule type" value="Genomic_DNA"/>
</dbReference>